<protein>
    <submittedName>
        <fullName evidence="2">EpsI family protein</fullName>
    </submittedName>
</protein>
<keyword evidence="3" id="KW-1185">Reference proteome</keyword>
<dbReference type="Proteomes" id="UP000199409">
    <property type="component" value="Unassembled WGS sequence"/>
</dbReference>
<evidence type="ECO:0000313" key="3">
    <source>
        <dbReference type="Proteomes" id="UP000199409"/>
    </source>
</evidence>
<gene>
    <name evidence="2" type="ORF">SAMN05660420_02113</name>
</gene>
<dbReference type="NCBIfam" id="TIGR02914">
    <property type="entry name" value="EpsI_fam"/>
    <property type="match status" value="1"/>
</dbReference>
<evidence type="ECO:0000259" key="1">
    <source>
        <dbReference type="Pfam" id="PF11984"/>
    </source>
</evidence>
<proteinExistence type="predicted"/>
<name>A0A1H4BB00_9BACT</name>
<dbReference type="InterPro" id="IPR014263">
    <property type="entry name" value="Methanolan_biosynth_EpsI"/>
</dbReference>
<organism evidence="2 3">
    <name type="scientific">Desulfuromusa kysingii</name>
    <dbReference type="NCBI Taxonomy" id="37625"/>
    <lineage>
        <taxon>Bacteria</taxon>
        <taxon>Pseudomonadati</taxon>
        <taxon>Thermodesulfobacteriota</taxon>
        <taxon>Desulfuromonadia</taxon>
        <taxon>Desulfuromonadales</taxon>
        <taxon>Geopsychrobacteraceae</taxon>
        <taxon>Desulfuromusa</taxon>
    </lineage>
</organism>
<sequence>MQVIKTWRFIVLYILLGLAALYVYTRSEAAVPVNKPLSLFPQQVGGWTMTGQARFDERVLAVLLPTDYLSRSYQGQGRDQVSLYIGYHDGGPNSGPIHSPKQCLPGSGWNRLNGEARQLVVNGEEMSYVSSLYQKDSQQQLFLYWFQVQDQFLTNEYALKLAMAKNSFLSNRRDSSFIRLSVMVKDGEDEARLIGEDFIKSFLPAIQESLPR</sequence>
<accession>A0A1H4BB00</accession>
<feature type="domain" description="Methanolan biosynthesis EpsI" evidence="1">
    <location>
        <begin position="10"/>
        <end position="208"/>
    </location>
</feature>
<dbReference type="OrthoDB" id="9797363at2"/>
<dbReference type="STRING" id="37625.SAMN05660420_02113"/>
<dbReference type="EMBL" id="FNQN01000006">
    <property type="protein sequence ID" value="SEA45323.1"/>
    <property type="molecule type" value="Genomic_DNA"/>
</dbReference>
<dbReference type="AlphaFoldDB" id="A0A1H4BB00"/>
<evidence type="ECO:0000313" key="2">
    <source>
        <dbReference type="EMBL" id="SEA45323.1"/>
    </source>
</evidence>
<dbReference type="RefSeq" id="WP_092347946.1">
    <property type="nucleotide sequence ID" value="NZ_FNQN01000006.1"/>
</dbReference>
<dbReference type="Pfam" id="PF11984">
    <property type="entry name" value="DUF3485"/>
    <property type="match status" value="1"/>
</dbReference>
<reference evidence="2 3" key="1">
    <citation type="submission" date="2016-10" db="EMBL/GenBank/DDBJ databases">
        <authorList>
            <person name="de Groot N.N."/>
        </authorList>
    </citation>
    <scope>NUCLEOTIDE SEQUENCE [LARGE SCALE GENOMIC DNA]</scope>
    <source>
        <strain evidence="2 3">DSM 7343</strain>
    </source>
</reference>